<feature type="compositionally biased region" description="Polar residues" evidence="5">
    <location>
        <begin position="158"/>
        <end position="168"/>
    </location>
</feature>
<keyword evidence="7" id="KW-1185">Reference proteome</keyword>
<dbReference type="AlphaFoldDB" id="A0A9Q0KGU1"/>
<evidence type="ECO:0000256" key="3">
    <source>
        <dbReference type="ARBA" id="ARBA00022884"/>
    </source>
</evidence>
<evidence type="ECO:0000313" key="6">
    <source>
        <dbReference type="EMBL" id="KAJ4970252.1"/>
    </source>
</evidence>
<dbReference type="PANTHER" id="PTHR12399">
    <property type="entry name" value="EUKARYOTIC TRANSLATION INITIATION FACTOR 3 SUBUNIT 7"/>
    <property type="match status" value="1"/>
</dbReference>
<dbReference type="Pfam" id="PF05091">
    <property type="entry name" value="eIF-3_zeta"/>
    <property type="match status" value="1"/>
</dbReference>
<reference evidence="6" key="1">
    <citation type="journal article" date="2023" name="Plant J.">
        <title>The genome of the king protea, Protea cynaroides.</title>
        <authorList>
            <person name="Chang J."/>
            <person name="Duong T.A."/>
            <person name="Schoeman C."/>
            <person name="Ma X."/>
            <person name="Roodt D."/>
            <person name="Barker N."/>
            <person name="Li Z."/>
            <person name="Van de Peer Y."/>
            <person name="Mizrachi E."/>
        </authorList>
    </citation>
    <scope>NUCLEOTIDE SEQUENCE</scope>
    <source>
        <tissue evidence="6">Young leaves</tissue>
    </source>
</reference>
<dbReference type="GO" id="GO:0003723">
    <property type="term" value="F:RNA binding"/>
    <property type="evidence" value="ECO:0007669"/>
    <property type="project" value="UniProtKB-KW"/>
</dbReference>
<dbReference type="Proteomes" id="UP001141806">
    <property type="component" value="Unassembled WGS sequence"/>
</dbReference>
<protein>
    <submittedName>
        <fullName evidence="6">Uncharacterized protein</fullName>
    </submittedName>
</protein>
<comment type="caution">
    <text evidence="6">The sequence shown here is derived from an EMBL/GenBank/DDBJ whole genome shotgun (WGS) entry which is preliminary data.</text>
</comment>
<dbReference type="GO" id="GO:0005852">
    <property type="term" value="C:eukaryotic translation initiation factor 3 complex"/>
    <property type="evidence" value="ECO:0007669"/>
    <property type="project" value="InterPro"/>
</dbReference>
<evidence type="ECO:0000256" key="5">
    <source>
        <dbReference type="SAM" id="MobiDB-lite"/>
    </source>
</evidence>
<keyword evidence="4" id="KW-0648">Protein biosynthesis</keyword>
<dbReference type="InterPro" id="IPR007783">
    <property type="entry name" value="eIF3d"/>
</dbReference>
<keyword evidence="1" id="KW-0963">Cytoplasm</keyword>
<keyword evidence="3" id="KW-0694">RNA-binding</keyword>
<evidence type="ECO:0000256" key="4">
    <source>
        <dbReference type="ARBA" id="ARBA00022917"/>
    </source>
</evidence>
<accession>A0A9Q0KGU1</accession>
<sequence>MNRNQGTTLSNNSGSSSNQANQMPSASDSLDDTETQGVTLEEEDILLVDNKEEQSTGFLPHLTLVGKIIVGKQYRKQAVTEDLPAAWNLKHGVMLEILCSLAPKSKLGANLRGTIPVNRFVEIAQVFACNLPSSVSDVASNMNTVVGVVHNSGDRRSQQGSLVSNEPRSLSGGVNMEHRSRGVHGNYQLIKAETVSQESFSHSHPEHIRTQIDFQSEDLFVGALEFYDRTYDHDNPKNEMSMEGFKNRNFFKITTTYDPVILCLANEDKAIVFAIDFILSILMCTPRLVYSWDIVIQRVGNKLFFDKCDGSQLNLLSVNETLQEPLLEA</sequence>
<dbReference type="GO" id="GO:0003743">
    <property type="term" value="F:translation initiation factor activity"/>
    <property type="evidence" value="ECO:0007669"/>
    <property type="project" value="UniProtKB-KW"/>
</dbReference>
<feature type="compositionally biased region" description="Low complexity" evidence="5">
    <location>
        <begin position="1"/>
        <end position="22"/>
    </location>
</feature>
<dbReference type="OrthoDB" id="16538at2759"/>
<feature type="region of interest" description="Disordered" evidence="5">
    <location>
        <begin position="153"/>
        <end position="177"/>
    </location>
</feature>
<evidence type="ECO:0000256" key="1">
    <source>
        <dbReference type="ARBA" id="ARBA00022490"/>
    </source>
</evidence>
<dbReference type="PANTHER" id="PTHR12399:SF3">
    <property type="entry name" value="EUKARYOTIC TRANSLATION INITIATION FACTOR 3 SUBUNIT D"/>
    <property type="match status" value="1"/>
</dbReference>
<gene>
    <name evidence="6" type="ORF">NE237_003351</name>
</gene>
<keyword evidence="2" id="KW-0396">Initiation factor</keyword>
<proteinExistence type="predicted"/>
<evidence type="ECO:0000313" key="7">
    <source>
        <dbReference type="Proteomes" id="UP001141806"/>
    </source>
</evidence>
<organism evidence="6 7">
    <name type="scientific">Protea cynaroides</name>
    <dbReference type="NCBI Taxonomy" id="273540"/>
    <lineage>
        <taxon>Eukaryota</taxon>
        <taxon>Viridiplantae</taxon>
        <taxon>Streptophyta</taxon>
        <taxon>Embryophyta</taxon>
        <taxon>Tracheophyta</taxon>
        <taxon>Spermatophyta</taxon>
        <taxon>Magnoliopsida</taxon>
        <taxon>Proteales</taxon>
        <taxon>Proteaceae</taxon>
        <taxon>Protea</taxon>
    </lineage>
</organism>
<name>A0A9Q0KGU1_9MAGN</name>
<dbReference type="EMBL" id="JAMYWD010000005">
    <property type="protein sequence ID" value="KAJ4970252.1"/>
    <property type="molecule type" value="Genomic_DNA"/>
</dbReference>
<evidence type="ECO:0000256" key="2">
    <source>
        <dbReference type="ARBA" id="ARBA00022540"/>
    </source>
</evidence>
<feature type="region of interest" description="Disordered" evidence="5">
    <location>
        <begin position="1"/>
        <end position="35"/>
    </location>
</feature>